<dbReference type="Proteomes" id="UP000690515">
    <property type="component" value="Unassembled WGS sequence"/>
</dbReference>
<keyword evidence="3" id="KW-1185">Reference proteome</keyword>
<dbReference type="RefSeq" id="WP_215822203.1">
    <property type="nucleotide sequence ID" value="NZ_JAGSOY010000120.1"/>
</dbReference>
<keyword evidence="1" id="KW-0175">Coiled coil</keyword>
<reference evidence="2 3" key="1">
    <citation type="submission" date="2021-04" db="EMBL/GenBank/DDBJ databases">
        <authorList>
            <person name="Pira H."/>
            <person name="Risdian C."/>
            <person name="Wink J."/>
        </authorList>
    </citation>
    <scope>NUCLEOTIDE SEQUENCE [LARGE SCALE GENOMIC DNA]</scope>
    <source>
        <strain evidence="2 3">WH53</strain>
    </source>
</reference>
<name>A0ABS5ZIR8_9GAMM</name>
<dbReference type="EMBL" id="JAGSOY010000120">
    <property type="protein sequence ID" value="MBU2713927.1"/>
    <property type="molecule type" value="Genomic_DNA"/>
</dbReference>
<protein>
    <submittedName>
        <fullName evidence="2">Uncharacterized protein</fullName>
    </submittedName>
</protein>
<feature type="coiled-coil region" evidence="1">
    <location>
        <begin position="117"/>
        <end position="183"/>
    </location>
</feature>
<gene>
    <name evidence="2" type="ORF">KCG35_23000</name>
</gene>
<sequence length="298" mass="34651">MNIRKAIHDAYCINLRSNADLNPELQTKRLSIEKRLIELNKQLKTEMRNKQRIEQLLAYKPAQARADSSAKTNVNDVICRQVEAGKVIAAVESLPGVQKSWVKWCYAPTLNDDVMQLVSIKERVKATKKEVKSLTRQSSRECKQGAKYKHINRCIAEGAYKKAKQLNTKAKSKSDELEQLMSRYHNTLDNLGVPDVIMQYFYWHILVELNRQPTRKKPEQVVNRIKGLVPYWVTNYKHYINTQQWLFKDVDLYKVVGGDKRNYRATYKSWQLLVHDLCSDLDESALPEINLKLRSKSA</sequence>
<comment type="caution">
    <text evidence="2">The sequence shown here is derived from an EMBL/GenBank/DDBJ whole genome shotgun (WGS) entry which is preliminary data.</text>
</comment>
<proteinExistence type="predicted"/>
<evidence type="ECO:0000256" key="1">
    <source>
        <dbReference type="SAM" id="Coils"/>
    </source>
</evidence>
<evidence type="ECO:0000313" key="2">
    <source>
        <dbReference type="EMBL" id="MBU2713927.1"/>
    </source>
</evidence>
<organism evidence="2 3">
    <name type="scientific">Zooshikella harenae</name>
    <dbReference type="NCBI Taxonomy" id="2827238"/>
    <lineage>
        <taxon>Bacteria</taxon>
        <taxon>Pseudomonadati</taxon>
        <taxon>Pseudomonadota</taxon>
        <taxon>Gammaproteobacteria</taxon>
        <taxon>Oceanospirillales</taxon>
        <taxon>Zooshikellaceae</taxon>
        <taxon>Zooshikella</taxon>
    </lineage>
</organism>
<evidence type="ECO:0000313" key="3">
    <source>
        <dbReference type="Proteomes" id="UP000690515"/>
    </source>
</evidence>
<accession>A0ABS5ZIR8</accession>